<reference evidence="4 5" key="1">
    <citation type="journal article" date="2017" name="Nat. Ecol. Evol.">
        <title>Scallop genome provides insights into evolution of bilaterian karyotype and development.</title>
        <authorList>
            <person name="Wang S."/>
            <person name="Zhang J."/>
            <person name="Jiao W."/>
            <person name="Li J."/>
            <person name="Xun X."/>
            <person name="Sun Y."/>
            <person name="Guo X."/>
            <person name="Huan P."/>
            <person name="Dong B."/>
            <person name="Zhang L."/>
            <person name="Hu X."/>
            <person name="Sun X."/>
            <person name="Wang J."/>
            <person name="Zhao C."/>
            <person name="Wang Y."/>
            <person name="Wang D."/>
            <person name="Huang X."/>
            <person name="Wang R."/>
            <person name="Lv J."/>
            <person name="Li Y."/>
            <person name="Zhang Z."/>
            <person name="Liu B."/>
            <person name="Lu W."/>
            <person name="Hui Y."/>
            <person name="Liang J."/>
            <person name="Zhou Z."/>
            <person name="Hou R."/>
            <person name="Li X."/>
            <person name="Liu Y."/>
            <person name="Li H."/>
            <person name="Ning X."/>
            <person name="Lin Y."/>
            <person name="Zhao L."/>
            <person name="Xing Q."/>
            <person name="Dou J."/>
            <person name="Li Y."/>
            <person name="Mao J."/>
            <person name="Guo H."/>
            <person name="Dou H."/>
            <person name="Li T."/>
            <person name="Mu C."/>
            <person name="Jiang W."/>
            <person name="Fu Q."/>
            <person name="Fu X."/>
            <person name="Miao Y."/>
            <person name="Liu J."/>
            <person name="Yu Q."/>
            <person name="Li R."/>
            <person name="Liao H."/>
            <person name="Li X."/>
            <person name="Kong Y."/>
            <person name="Jiang Z."/>
            <person name="Chourrout D."/>
            <person name="Li R."/>
            <person name="Bao Z."/>
        </authorList>
    </citation>
    <scope>NUCLEOTIDE SEQUENCE [LARGE SCALE GENOMIC DNA]</scope>
    <source>
        <strain evidence="4 5">PY_sf001</strain>
    </source>
</reference>
<dbReference type="PANTHER" id="PTHR37397">
    <property type="entry name" value="SI:CH211-183D21.1"/>
    <property type="match status" value="1"/>
</dbReference>
<feature type="compositionally biased region" description="Low complexity" evidence="1">
    <location>
        <begin position="222"/>
        <end position="232"/>
    </location>
</feature>
<feature type="compositionally biased region" description="Low complexity" evidence="1">
    <location>
        <begin position="243"/>
        <end position="272"/>
    </location>
</feature>
<feature type="compositionally biased region" description="Polar residues" evidence="1">
    <location>
        <begin position="161"/>
        <end position="172"/>
    </location>
</feature>
<organism evidence="4 5">
    <name type="scientific">Mizuhopecten yessoensis</name>
    <name type="common">Japanese scallop</name>
    <name type="synonym">Patinopecten yessoensis</name>
    <dbReference type="NCBI Taxonomy" id="6573"/>
    <lineage>
        <taxon>Eukaryota</taxon>
        <taxon>Metazoa</taxon>
        <taxon>Spiralia</taxon>
        <taxon>Lophotrochozoa</taxon>
        <taxon>Mollusca</taxon>
        <taxon>Bivalvia</taxon>
        <taxon>Autobranchia</taxon>
        <taxon>Pteriomorphia</taxon>
        <taxon>Pectinida</taxon>
        <taxon>Pectinoidea</taxon>
        <taxon>Pectinidae</taxon>
        <taxon>Mizuhopecten</taxon>
    </lineage>
</organism>
<accession>A0A210PQ14</accession>
<dbReference type="AlphaFoldDB" id="A0A210PQ14"/>
<evidence type="ECO:0000313" key="5">
    <source>
        <dbReference type="Proteomes" id="UP000242188"/>
    </source>
</evidence>
<dbReference type="PANTHER" id="PTHR37397:SF1">
    <property type="entry name" value="LTD DOMAIN-CONTAINING PROTEIN"/>
    <property type="match status" value="1"/>
</dbReference>
<gene>
    <name evidence="4" type="ORF">KP79_PYT09912</name>
</gene>
<feature type="transmembrane region" description="Helical" evidence="2">
    <location>
        <begin position="1000"/>
        <end position="1025"/>
    </location>
</feature>
<feature type="compositionally biased region" description="Low complexity" evidence="1">
    <location>
        <begin position="203"/>
        <end position="212"/>
    </location>
</feature>
<keyword evidence="2" id="KW-0812">Transmembrane</keyword>
<dbReference type="OrthoDB" id="10069759at2759"/>
<feature type="compositionally biased region" description="Low complexity" evidence="1">
    <location>
        <begin position="143"/>
        <end position="159"/>
    </location>
</feature>
<feature type="compositionally biased region" description="Low complexity" evidence="1">
    <location>
        <begin position="122"/>
        <end position="134"/>
    </location>
</feature>
<dbReference type="Proteomes" id="UP000242188">
    <property type="component" value="Unassembled WGS sequence"/>
</dbReference>
<keyword evidence="2" id="KW-0472">Membrane</keyword>
<keyword evidence="3" id="KW-0732">Signal</keyword>
<feature type="compositionally biased region" description="Low complexity" evidence="1">
    <location>
        <begin position="82"/>
        <end position="112"/>
    </location>
</feature>
<evidence type="ECO:0000256" key="2">
    <source>
        <dbReference type="SAM" id="Phobius"/>
    </source>
</evidence>
<evidence type="ECO:0000256" key="3">
    <source>
        <dbReference type="SAM" id="SignalP"/>
    </source>
</evidence>
<feature type="compositionally biased region" description="Low complexity" evidence="1">
    <location>
        <begin position="183"/>
        <end position="192"/>
    </location>
</feature>
<dbReference type="STRING" id="6573.A0A210PQ14"/>
<evidence type="ECO:0000313" key="4">
    <source>
        <dbReference type="EMBL" id="OWF38562.1"/>
    </source>
</evidence>
<feature type="compositionally biased region" description="Low complexity" evidence="1">
    <location>
        <begin position="383"/>
        <end position="414"/>
    </location>
</feature>
<feature type="compositionally biased region" description="Low complexity" evidence="1">
    <location>
        <begin position="283"/>
        <end position="312"/>
    </location>
</feature>
<feature type="compositionally biased region" description="Low complexity" evidence="1">
    <location>
        <begin position="323"/>
        <end position="352"/>
    </location>
</feature>
<sequence>MGHLRQFLVILLVCVLIHLITASGQTSMGSPGKTTPTKHKTTSSPTPGKTTPATHKTTSSPTPGKTTPAIHKTTSSQKPSVTPGKTTNTTHKTTSSSKPSPTPGKTTNTTHKTTIRPKPSLTPGKTPNTTNKTTIRPKPSPTPGNTTNTTHKTTIRPKTSPTPGNTANTTHKTTIRPKPSPTPGKTTNTTHKTTIRPKPSPTPSNTTNTTHKTTIRPKPSLTPGKTTNTTHKTTIRPKPSPTPGNTTNTTHKTTISPKPSPTPGNTTNTTHKTTIRPKPSPTPGNTTNTTHKTTLSPKPSPTPGNTTNTTHKTAIRPKPSPTPGNTTNTTHTTTIRPKPSPTPSNTTNTTHKTTIRPKPSPTPGNTTNTTHKTTTRPKPSPTPGKTTTGITKPTKPESSPSSKPSGTTPSTGSVTGKVTIMEVYYDLPQGHDPGDLPEFIELYGDRNLSLQGYTIVLFAGEDMKAVLIVSLDRYSLRHSNGAFVMATFNASFGPDLVLTNKSLTGPSGQITMVTLYKNDSSSFTSDSTPSRDGLVDYVVYSSGTSVMPSVIRDWSPGFKAVVKDSQYPYESVSRCYSDEPKNQRAFTLSHPTPGKQNACDLRDDYPIINEIGHLGKQHTCFIEIQFSNNASQALNSFFLAIYSKATTAGHSIQNVTFDLWNERINESGYYLLSGMSNGSQTLDCGKAFVEGTIVVVLYQVPTDLRHFNKKFVADDTYQYIKDGVAFNISSERLDTTLAQIVLPKPQDYPRVSLYEGGPLFLSGNQSLSSCGRSGYKLTGPTPGGPNHCPPIPSTAPPVTTPTTHHTVKPNHVYINEVTYSAKNSEEYIEFKGDTQGDFSHYYIILFNTCTGTKLGGVPLNHGLDQNGFLRFNHTSTHTFSETLQHTGSLALGLYTYDVSDISVTEGLLDAIVMETSTKLNCSFLSLSLKYLTPNVKKPVVLSKNDLDNGMTLSRCSGNLRNSSAFKVTKLLTLSTPGSENICQSPIPHSLPSKDDNSSKAVMITIAVVASCLVVFLILFGVLVVIMKRKRKGVLQFRLALMTDNDDDELINNMEARKEDLISFNTDADATFDNKTY</sequence>
<evidence type="ECO:0000256" key="1">
    <source>
        <dbReference type="SAM" id="MobiDB-lite"/>
    </source>
</evidence>
<feature type="chain" id="PRO_5012803920" evidence="3">
    <location>
        <begin position="23"/>
        <end position="1076"/>
    </location>
</feature>
<feature type="region of interest" description="Disordered" evidence="1">
    <location>
        <begin position="24"/>
        <end position="414"/>
    </location>
</feature>
<feature type="signal peptide" evidence="3">
    <location>
        <begin position="1"/>
        <end position="22"/>
    </location>
</feature>
<comment type="caution">
    <text evidence="4">The sequence shown here is derived from an EMBL/GenBank/DDBJ whole genome shotgun (WGS) entry which is preliminary data.</text>
</comment>
<feature type="compositionally biased region" description="Low complexity" evidence="1">
    <location>
        <begin position="42"/>
        <end position="68"/>
    </location>
</feature>
<protein>
    <submittedName>
        <fullName evidence="4">Mucin-1</fullName>
    </submittedName>
</protein>
<keyword evidence="5" id="KW-1185">Reference proteome</keyword>
<name>A0A210PQ14_MIZYE</name>
<proteinExistence type="predicted"/>
<feature type="compositionally biased region" description="Low complexity" evidence="1">
    <location>
        <begin position="363"/>
        <end position="372"/>
    </location>
</feature>
<dbReference type="EMBL" id="NEDP02005562">
    <property type="protein sequence ID" value="OWF38562.1"/>
    <property type="molecule type" value="Genomic_DNA"/>
</dbReference>
<keyword evidence="2" id="KW-1133">Transmembrane helix</keyword>